<dbReference type="Pfam" id="PF05920">
    <property type="entry name" value="Homeobox_KN"/>
    <property type="match status" value="1"/>
</dbReference>
<evidence type="ECO:0000313" key="7">
    <source>
        <dbReference type="EMBL" id="AGS09270.1"/>
    </source>
</evidence>
<keyword evidence="2 7" id="KW-0238">DNA-binding</keyword>
<dbReference type="InterPro" id="IPR008422">
    <property type="entry name" value="KN_HD"/>
</dbReference>
<sequence>MPQHHLRRRFEQAQDEILSAISDGPVALAAFQKHWSRLVVDFDEAAHLDRVDKDISMMAQSTAIMISTISESFLRLDAAASDRHTALTKSFHVILDDTAPPPSGLHKSASFDPVIDWLILNIHNPYPSTATKEELARVSGMSLESVSAWLQSSREQIGWTALAQHHFDGSRSAIMEAAHRAFIEPDATRPLSRIIQRAFAAIKLNAEKLRNAQCTDIPRETMDPSKSCTKAVELSIPRGNSDEGMGAMGNRLVTSIEDSLATKHLTQPSSPLSPPRVLQIPDVDETEQEDMTPPPPIAGRKRRAEDAQDSDSNDHSPARLLKRRKPGSSSSAIAHPSELIANPPLAPEQNLVSEAVISFQTHLTPESMSQRGDCSTASSYQLPSLTTLPSSNVTPSAYSRKRRSSDASCDIVPKRPRTIRSGPRLQTVSDSVLYGANEGLQDPVQFERWYQSVPNPVPVELASRVVDDPSPAAMVLNTPSDDFYNELPTLPADFFIPSQQIDLSDDDFQAMLASHSDDSLNLAPVDHDVLATLSFLDDIFPSSTSGLSNHLSQQPVQCILDLGCSAGSHDQTEGYSSDTRSSPSLLLHTPLSYLNSNSEPTWYTFDNVYQDDGLRALRNDEGVIFQELCNWIPSPCQSTSTVLQAYT</sequence>
<keyword evidence="3 7" id="KW-0371">Homeobox</keyword>
<dbReference type="Gene3D" id="1.10.10.60">
    <property type="entry name" value="Homeodomain-like"/>
    <property type="match status" value="1"/>
</dbReference>
<dbReference type="EMBL" id="KF280367">
    <property type="protein sequence ID" value="AGS09270.1"/>
    <property type="molecule type" value="Genomic_DNA"/>
</dbReference>
<evidence type="ECO:0000256" key="1">
    <source>
        <dbReference type="ARBA" id="ARBA00005800"/>
    </source>
</evidence>
<evidence type="ECO:0000256" key="2">
    <source>
        <dbReference type="ARBA" id="ARBA00023125"/>
    </source>
</evidence>
<dbReference type="CDD" id="cd00086">
    <property type="entry name" value="homeodomain"/>
    <property type="match status" value="1"/>
</dbReference>
<evidence type="ECO:0000256" key="4">
    <source>
        <dbReference type="ARBA" id="ARBA00023242"/>
    </source>
</evidence>
<feature type="region of interest" description="Disordered" evidence="5">
    <location>
        <begin position="265"/>
        <end position="344"/>
    </location>
</feature>
<dbReference type="GO" id="GO:0003677">
    <property type="term" value="F:DNA binding"/>
    <property type="evidence" value="ECO:0007669"/>
    <property type="project" value="UniProtKB-KW"/>
</dbReference>
<proteinExistence type="inferred from homology"/>
<keyword evidence="4" id="KW-0539">Nucleus</keyword>
<dbReference type="InterPro" id="IPR001356">
    <property type="entry name" value="HD"/>
</dbReference>
<protein>
    <submittedName>
        <fullName evidence="7">B1 homeodomain mating type protein</fullName>
    </submittedName>
</protein>
<dbReference type="GO" id="GO:0006355">
    <property type="term" value="P:regulation of DNA-templated transcription"/>
    <property type="evidence" value="ECO:0007669"/>
    <property type="project" value="InterPro"/>
</dbReference>
<evidence type="ECO:0000259" key="6">
    <source>
        <dbReference type="Pfam" id="PF05920"/>
    </source>
</evidence>
<feature type="compositionally biased region" description="Polar residues" evidence="5">
    <location>
        <begin position="364"/>
        <end position="397"/>
    </location>
</feature>
<accession>S5RW41</accession>
<reference evidence="7" key="2">
    <citation type="submission" date="2013-06" db="EMBL/GenBank/DDBJ databases">
        <authorList>
            <person name="van Diepen L.T.A."/>
            <person name="Olson A."/>
            <person name="Ihrmark K."/>
            <person name="Stenlid J."/>
            <person name="James T.Y."/>
        </authorList>
    </citation>
    <scope>NUCLEOTIDE SEQUENCE</scope>
    <source>
        <strain evidence="7">93030/1</strain>
    </source>
</reference>
<dbReference type="SUPFAM" id="SSF46689">
    <property type="entry name" value="Homeodomain-like"/>
    <property type="match status" value="1"/>
</dbReference>
<reference evidence="7" key="1">
    <citation type="journal article" date="2013" name="Mol. Biol. Evol.">
        <title>Extensive trans-specific polymorphism at the mating type locus of the root decay fungus heterobasidion.</title>
        <authorList>
            <person name="van Diepen L.T."/>
            <person name="Olson A."/>
            <person name="Ihrmark K."/>
            <person name="Stenlid J."/>
            <person name="James T.Y."/>
        </authorList>
    </citation>
    <scope>NUCLEOTIDE SEQUENCE</scope>
    <source>
        <strain evidence="7">93030/1</strain>
    </source>
</reference>
<dbReference type="AlphaFoldDB" id="S5RW41"/>
<dbReference type="InterPro" id="IPR009057">
    <property type="entry name" value="Homeodomain-like_sf"/>
</dbReference>
<organism evidence="7">
    <name type="scientific">Heterobasidion annosum</name>
    <name type="common">Root rot fungus</name>
    <name type="synonym">Polyporus annosus</name>
    <dbReference type="NCBI Taxonomy" id="13563"/>
    <lineage>
        <taxon>Eukaryota</taxon>
        <taxon>Fungi</taxon>
        <taxon>Dikarya</taxon>
        <taxon>Basidiomycota</taxon>
        <taxon>Agaricomycotina</taxon>
        <taxon>Agaricomycetes</taxon>
        <taxon>Russulales</taxon>
        <taxon>Bondarzewiaceae</taxon>
        <taxon>Heterobasidion</taxon>
        <taxon>Heterobasidion annosum species complex</taxon>
    </lineage>
</organism>
<name>S5RW41_HETAN</name>
<evidence type="ECO:0000256" key="5">
    <source>
        <dbReference type="SAM" id="MobiDB-lite"/>
    </source>
</evidence>
<feature type="region of interest" description="Disordered" evidence="5">
    <location>
        <begin position="364"/>
        <end position="423"/>
    </location>
</feature>
<evidence type="ECO:0000256" key="3">
    <source>
        <dbReference type="ARBA" id="ARBA00023155"/>
    </source>
</evidence>
<feature type="domain" description="KN homeodomain" evidence="6">
    <location>
        <begin position="117"/>
        <end position="154"/>
    </location>
</feature>
<comment type="similarity">
    <text evidence="1">Belongs to the TALE/M-ATYP homeobox family.</text>
</comment>